<dbReference type="SUPFAM" id="SSF53098">
    <property type="entry name" value="Ribonuclease H-like"/>
    <property type="match status" value="1"/>
</dbReference>
<sequence length="399" mass="42893">MSSSRTAKGGFYAVRQGRIPGVYTTWTECEAQIKGFPNAKYKKFPNQNLAQDFVAGIESTGPASSSTNTSEDVKGKKRIFSEVEDESGWSVVYSDGACKGNGKVGSVAGVGVWWGPNDTRNIAERCPGDQTNNRAELIAILRVFETTPVSKTPLIIKTDSQYSINCFQHWVKKWVGKGWKTASGEPVKNAGIIRCIAKHFEIRAKSGQKLSLQYVKGHSGDVGNDGADAMANQGACLPAVPERNWDALHTELDQVLGKSVLANEANVSPVEIQGPEGVVEALDLPTKVRKVTTVLDAKALNSQPISKTEHKNAATGACAPTSAPKPVPSGKQPPPKPPAQASLQQLPDRNSVPYNWPKSQLKVLCAVSPLVPVRTEEVNVDDYADCLLDDADLADELSD</sequence>
<feature type="domain" description="RNase H type-1" evidence="13">
    <location>
        <begin position="86"/>
        <end position="236"/>
    </location>
</feature>
<dbReference type="InterPro" id="IPR050092">
    <property type="entry name" value="RNase_H"/>
</dbReference>
<dbReference type="GO" id="GO:0004523">
    <property type="term" value="F:RNA-DNA hybrid ribonuclease activity"/>
    <property type="evidence" value="ECO:0007669"/>
    <property type="project" value="UniProtKB-EC"/>
</dbReference>
<evidence type="ECO:0000259" key="13">
    <source>
        <dbReference type="PROSITE" id="PS50879"/>
    </source>
</evidence>
<comment type="cofactor">
    <cofactor evidence="2">
        <name>Mg(2+)</name>
        <dbReference type="ChEBI" id="CHEBI:18420"/>
    </cofactor>
</comment>
<dbReference type="Pfam" id="PF00075">
    <property type="entry name" value="RNase_H"/>
    <property type="match status" value="1"/>
</dbReference>
<dbReference type="InterPro" id="IPR009027">
    <property type="entry name" value="Ribosomal_bL9/RNase_H1_N"/>
</dbReference>
<evidence type="ECO:0000313" key="14">
    <source>
        <dbReference type="EMBL" id="CAA7268070.1"/>
    </source>
</evidence>
<comment type="catalytic activity">
    <reaction evidence="1">
        <text>Endonucleolytic cleavage to 5'-phosphomonoester.</text>
        <dbReference type="EC" id="3.1.26.4"/>
    </reaction>
</comment>
<evidence type="ECO:0000256" key="5">
    <source>
        <dbReference type="ARBA" id="ARBA00012180"/>
    </source>
</evidence>
<feature type="compositionally biased region" description="Pro residues" evidence="12">
    <location>
        <begin position="323"/>
        <end position="338"/>
    </location>
</feature>
<evidence type="ECO:0000256" key="6">
    <source>
        <dbReference type="ARBA" id="ARBA00017721"/>
    </source>
</evidence>
<keyword evidence="8" id="KW-0479">Metal-binding</keyword>
<dbReference type="InterPro" id="IPR012337">
    <property type="entry name" value="RNaseH-like_sf"/>
</dbReference>
<dbReference type="SUPFAM" id="SSF55658">
    <property type="entry name" value="L9 N-domain-like"/>
    <property type="match status" value="1"/>
</dbReference>
<dbReference type="Proteomes" id="UP000467700">
    <property type="component" value="Unassembled WGS sequence"/>
</dbReference>
<dbReference type="OrthoDB" id="245563at2759"/>
<dbReference type="GO" id="GO:0043137">
    <property type="term" value="P:DNA replication, removal of RNA primer"/>
    <property type="evidence" value="ECO:0007669"/>
    <property type="project" value="TreeGrafter"/>
</dbReference>
<comment type="similarity">
    <text evidence="4">Belongs to the RNase H family.</text>
</comment>
<comment type="function">
    <text evidence="3">Endonuclease that specifically degrades the RNA of RNA-DNA hybrids.</text>
</comment>
<dbReference type="PANTHER" id="PTHR10642">
    <property type="entry name" value="RIBONUCLEASE H1"/>
    <property type="match status" value="1"/>
</dbReference>
<dbReference type="GO" id="GO:0046872">
    <property type="term" value="F:metal ion binding"/>
    <property type="evidence" value="ECO:0007669"/>
    <property type="project" value="UniProtKB-KW"/>
</dbReference>
<protein>
    <recommendedName>
        <fullName evidence="6">Ribonuclease H</fullName>
        <ecNumber evidence="5">3.1.26.4</ecNumber>
    </recommendedName>
</protein>
<proteinExistence type="inferred from homology"/>
<evidence type="ECO:0000313" key="15">
    <source>
        <dbReference type="Proteomes" id="UP000467700"/>
    </source>
</evidence>
<reference evidence="14 15" key="1">
    <citation type="submission" date="2020-01" db="EMBL/GenBank/DDBJ databases">
        <authorList>
            <person name="Gupta K D."/>
        </authorList>
    </citation>
    <scope>NUCLEOTIDE SEQUENCE [LARGE SCALE GENOMIC DNA]</scope>
</reference>
<evidence type="ECO:0000256" key="4">
    <source>
        <dbReference type="ARBA" id="ARBA00005300"/>
    </source>
</evidence>
<organism evidence="14 15">
    <name type="scientific">Cyclocybe aegerita</name>
    <name type="common">Black poplar mushroom</name>
    <name type="synonym">Agrocybe aegerita</name>
    <dbReference type="NCBI Taxonomy" id="1973307"/>
    <lineage>
        <taxon>Eukaryota</taxon>
        <taxon>Fungi</taxon>
        <taxon>Dikarya</taxon>
        <taxon>Basidiomycota</taxon>
        <taxon>Agaricomycotina</taxon>
        <taxon>Agaricomycetes</taxon>
        <taxon>Agaricomycetidae</taxon>
        <taxon>Agaricales</taxon>
        <taxon>Agaricineae</taxon>
        <taxon>Bolbitiaceae</taxon>
        <taxon>Cyclocybe</taxon>
    </lineage>
</organism>
<evidence type="ECO:0000256" key="3">
    <source>
        <dbReference type="ARBA" id="ARBA00004065"/>
    </source>
</evidence>
<evidence type="ECO:0000256" key="10">
    <source>
        <dbReference type="ARBA" id="ARBA00022801"/>
    </source>
</evidence>
<dbReference type="EMBL" id="CACVBS010000065">
    <property type="protein sequence ID" value="CAA7268070.1"/>
    <property type="molecule type" value="Genomic_DNA"/>
</dbReference>
<dbReference type="GO" id="GO:0003676">
    <property type="term" value="F:nucleic acid binding"/>
    <property type="evidence" value="ECO:0007669"/>
    <property type="project" value="InterPro"/>
</dbReference>
<evidence type="ECO:0000256" key="1">
    <source>
        <dbReference type="ARBA" id="ARBA00000077"/>
    </source>
</evidence>
<evidence type="ECO:0000256" key="2">
    <source>
        <dbReference type="ARBA" id="ARBA00001946"/>
    </source>
</evidence>
<gene>
    <name evidence="14" type="ORF">AAE3_LOCUS10305</name>
</gene>
<dbReference type="Gene3D" id="3.40.970.10">
    <property type="entry name" value="Ribonuclease H1, N-terminal domain"/>
    <property type="match status" value="1"/>
</dbReference>
<evidence type="ECO:0000256" key="7">
    <source>
        <dbReference type="ARBA" id="ARBA00022722"/>
    </source>
</evidence>
<dbReference type="InterPro" id="IPR011320">
    <property type="entry name" value="RNase_H1_N"/>
</dbReference>
<dbReference type="CDD" id="cd09280">
    <property type="entry name" value="RNase_HI_eukaryote_like"/>
    <property type="match status" value="1"/>
</dbReference>
<keyword evidence="10" id="KW-0378">Hydrolase</keyword>
<evidence type="ECO:0000256" key="11">
    <source>
        <dbReference type="ARBA" id="ARBA00022842"/>
    </source>
</evidence>
<evidence type="ECO:0000256" key="12">
    <source>
        <dbReference type="SAM" id="MobiDB-lite"/>
    </source>
</evidence>
<keyword evidence="11" id="KW-0460">Magnesium</keyword>
<dbReference type="InterPro" id="IPR037056">
    <property type="entry name" value="RNase_H1_N_sf"/>
</dbReference>
<name>A0A8S0WFK0_CYCAE</name>
<keyword evidence="9" id="KW-0255">Endonuclease</keyword>
<accession>A0A8S0WFK0</accession>
<dbReference type="Gene3D" id="3.30.420.10">
    <property type="entry name" value="Ribonuclease H-like superfamily/Ribonuclease H"/>
    <property type="match status" value="1"/>
</dbReference>
<dbReference type="PANTHER" id="PTHR10642:SF26">
    <property type="entry name" value="RIBONUCLEASE H1"/>
    <property type="match status" value="1"/>
</dbReference>
<dbReference type="EC" id="3.1.26.4" evidence="5"/>
<evidence type="ECO:0000256" key="8">
    <source>
        <dbReference type="ARBA" id="ARBA00022723"/>
    </source>
</evidence>
<evidence type="ECO:0000256" key="9">
    <source>
        <dbReference type="ARBA" id="ARBA00022759"/>
    </source>
</evidence>
<dbReference type="FunFam" id="3.40.970.10:FF:000002">
    <property type="entry name" value="Ribonuclease H"/>
    <property type="match status" value="1"/>
</dbReference>
<keyword evidence="15" id="KW-1185">Reference proteome</keyword>
<dbReference type="AlphaFoldDB" id="A0A8S0WFK0"/>
<dbReference type="InterPro" id="IPR002156">
    <property type="entry name" value="RNaseH_domain"/>
</dbReference>
<dbReference type="Pfam" id="PF01693">
    <property type="entry name" value="Cauli_VI"/>
    <property type="match status" value="1"/>
</dbReference>
<feature type="region of interest" description="Disordered" evidence="12">
    <location>
        <begin position="305"/>
        <end position="343"/>
    </location>
</feature>
<dbReference type="PROSITE" id="PS50879">
    <property type="entry name" value="RNASE_H_1"/>
    <property type="match status" value="1"/>
</dbReference>
<dbReference type="InterPro" id="IPR036397">
    <property type="entry name" value="RNaseH_sf"/>
</dbReference>
<comment type="caution">
    <text evidence="14">The sequence shown here is derived from an EMBL/GenBank/DDBJ whole genome shotgun (WGS) entry which is preliminary data.</text>
</comment>
<keyword evidence="7" id="KW-0540">Nuclease</keyword>